<dbReference type="Proteomes" id="UP001499841">
    <property type="component" value="Unassembled WGS sequence"/>
</dbReference>
<evidence type="ECO:0000256" key="1">
    <source>
        <dbReference type="ARBA" id="ARBA00023027"/>
    </source>
</evidence>
<evidence type="ECO:0008006" key="6">
    <source>
        <dbReference type="Google" id="ProtNLM"/>
    </source>
</evidence>
<dbReference type="PANTHER" id="PTHR43377">
    <property type="entry name" value="BILIVERDIN REDUCTASE A"/>
    <property type="match status" value="1"/>
</dbReference>
<dbReference type="InterPro" id="IPR000683">
    <property type="entry name" value="Gfo/Idh/MocA-like_OxRdtase_N"/>
</dbReference>
<dbReference type="Gene3D" id="3.30.360.10">
    <property type="entry name" value="Dihydrodipicolinate Reductase, domain 2"/>
    <property type="match status" value="1"/>
</dbReference>
<protein>
    <recommendedName>
        <fullName evidence="6">Gfo/Idh/MocA family oxidoreductase</fullName>
    </recommendedName>
</protein>
<dbReference type="RefSeq" id="WP_345044040.1">
    <property type="nucleotide sequence ID" value="NZ_BAABBA010000022.1"/>
</dbReference>
<dbReference type="Pfam" id="PF01408">
    <property type="entry name" value="GFO_IDH_MocA"/>
    <property type="match status" value="1"/>
</dbReference>
<evidence type="ECO:0000313" key="5">
    <source>
        <dbReference type="Proteomes" id="UP001499841"/>
    </source>
</evidence>
<gene>
    <name evidence="4" type="ORF">GCM10022262_35000</name>
</gene>
<dbReference type="PANTHER" id="PTHR43377:SF1">
    <property type="entry name" value="BILIVERDIN REDUCTASE A"/>
    <property type="match status" value="1"/>
</dbReference>
<dbReference type="EMBL" id="BAABBA010000022">
    <property type="protein sequence ID" value="GAA4289139.1"/>
    <property type="molecule type" value="Genomic_DNA"/>
</dbReference>
<name>A0ABP8EYR5_9MICO</name>
<comment type="caution">
    <text evidence="4">The sequence shown here is derived from an EMBL/GenBank/DDBJ whole genome shotgun (WGS) entry which is preliminary data.</text>
</comment>
<sequence length="364" mass="36839">MSVRILLVGAGWWATAHHLPALEAHPDAVVAAVCDPVAERAAAVADRTGAAVHPTLAGALDAGDYDAALIATPSAAHHGAAAATLDAGLHTLVEKPLTLTAASAADLLARARRASVHLTVGNTYQHAPAALLARRAVREDIGRLLQVTVEFGSRAGELYAAAERGEAATARGQHPAAYTAANGGGQAHTQLTHALGMLCWVTGRQVTTVAAFTEHHGLAVDVDDVAALRLEGGATAVAVSTGAVPEPLPLRQHLRYQGTDGVVEQDLYRARTVLHRPDGSHVVREPGQHEAAYDAAAPARAFVDLVLGRGDNLGGATEAAAAVAATEALLRAARTGAVVGVEPLPAADVPGACPGAGGPAGEAP</sequence>
<dbReference type="Gene3D" id="3.40.50.720">
    <property type="entry name" value="NAD(P)-binding Rossmann-like Domain"/>
    <property type="match status" value="1"/>
</dbReference>
<dbReference type="SUPFAM" id="SSF55347">
    <property type="entry name" value="Glyceraldehyde-3-phosphate dehydrogenase-like, C-terminal domain"/>
    <property type="match status" value="1"/>
</dbReference>
<feature type="domain" description="GFO/IDH/MocA-like oxidoreductase" evidence="3">
    <location>
        <begin position="138"/>
        <end position="263"/>
    </location>
</feature>
<evidence type="ECO:0000313" key="4">
    <source>
        <dbReference type="EMBL" id="GAA4289139.1"/>
    </source>
</evidence>
<dbReference type="SUPFAM" id="SSF51735">
    <property type="entry name" value="NAD(P)-binding Rossmann-fold domains"/>
    <property type="match status" value="1"/>
</dbReference>
<keyword evidence="1" id="KW-0520">NAD</keyword>
<organism evidence="4 5">
    <name type="scientific">Georgenia daeguensis</name>
    <dbReference type="NCBI Taxonomy" id="908355"/>
    <lineage>
        <taxon>Bacteria</taxon>
        <taxon>Bacillati</taxon>
        <taxon>Actinomycetota</taxon>
        <taxon>Actinomycetes</taxon>
        <taxon>Micrococcales</taxon>
        <taxon>Bogoriellaceae</taxon>
        <taxon>Georgenia</taxon>
    </lineage>
</organism>
<evidence type="ECO:0000259" key="3">
    <source>
        <dbReference type="Pfam" id="PF22725"/>
    </source>
</evidence>
<feature type="domain" description="Gfo/Idh/MocA-like oxidoreductase N-terminal" evidence="2">
    <location>
        <begin position="3"/>
        <end position="121"/>
    </location>
</feature>
<reference evidence="5" key="1">
    <citation type="journal article" date="2019" name="Int. J. Syst. Evol. Microbiol.">
        <title>The Global Catalogue of Microorganisms (GCM) 10K type strain sequencing project: providing services to taxonomists for standard genome sequencing and annotation.</title>
        <authorList>
            <consortium name="The Broad Institute Genomics Platform"/>
            <consortium name="The Broad Institute Genome Sequencing Center for Infectious Disease"/>
            <person name="Wu L."/>
            <person name="Ma J."/>
        </authorList>
    </citation>
    <scope>NUCLEOTIDE SEQUENCE [LARGE SCALE GENOMIC DNA]</scope>
    <source>
        <strain evidence="5">JCM 17459</strain>
    </source>
</reference>
<evidence type="ECO:0000259" key="2">
    <source>
        <dbReference type="Pfam" id="PF01408"/>
    </source>
</evidence>
<dbReference type="InterPro" id="IPR055170">
    <property type="entry name" value="GFO_IDH_MocA-like_dom"/>
</dbReference>
<dbReference type="InterPro" id="IPR036291">
    <property type="entry name" value="NAD(P)-bd_dom_sf"/>
</dbReference>
<proteinExistence type="predicted"/>
<dbReference type="InterPro" id="IPR051450">
    <property type="entry name" value="Gfo/Idh/MocA_Oxidoreductases"/>
</dbReference>
<dbReference type="Pfam" id="PF22725">
    <property type="entry name" value="GFO_IDH_MocA_C3"/>
    <property type="match status" value="1"/>
</dbReference>
<accession>A0ABP8EYR5</accession>
<keyword evidence="5" id="KW-1185">Reference proteome</keyword>